<comment type="caution">
    <text evidence="3">The sequence shown here is derived from an EMBL/GenBank/DDBJ whole genome shotgun (WGS) entry which is preliminary data.</text>
</comment>
<protein>
    <submittedName>
        <fullName evidence="3">Uncharacterized protein</fullName>
    </submittedName>
</protein>
<sequence length="160" mass="17674">MLMLRNMTLHVADHAYKEYHNCLKAEYYTKRQEHERSKPLSGVDGGVRSSRKSSKGALAKVVVENNELRRREEEASKKVAEVKVELEKSKTLQEQIASPGDSHISSRGFNGGLSPGLFSRLLSGSFDGDVLRYLGALGGLAKGFGSQEGLDEGQEHKEVR</sequence>
<accession>A0A5N5HG98</accession>
<keyword evidence="1" id="KW-0175">Coiled coil</keyword>
<keyword evidence="4" id="KW-1185">Reference proteome</keyword>
<dbReference type="Proteomes" id="UP000327157">
    <property type="component" value="Chromosome 2"/>
</dbReference>
<proteinExistence type="predicted"/>
<evidence type="ECO:0000313" key="3">
    <source>
        <dbReference type="EMBL" id="KAB2626895.1"/>
    </source>
</evidence>
<name>A0A5N5HG98_9ROSA</name>
<dbReference type="AlphaFoldDB" id="A0A5N5HG98"/>
<dbReference type="OrthoDB" id="1913335at2759"/>
<reference evidence="3 4" key="1">
    <citation type="submission" date="2019-09" db="EMBL/GenBank/DDBJ databases">
        <authorList>
            <person name="Ou C."/>
        </authorList>
    </citation>
    <scope>NUCLEOTIDE SEQUENCE [LARGE SCALE GENOMIC DNA]</scope>
    <source>
        <strain evidence="3">S2</strain>
        <tissue evidence="3">Leaf</tissue>
    </source>
</reference>
<evidence type="ECO:0000256" key="1">
    <source>
        <dbReference type="SAM" id="Coils"/>
    </source>
</evidence>
<reference evidence="3 4" key="3">
    <citation type="submission" date="2019-11" db="EMBL/GenBank/DDBJ databases">
        <title>A de novo genome assembly of a pear dwarfing rootstock.</title>
        <authorList>
            <person name="Wang F."/>
            <person name="Wang J."/>
            <person name="Li S."/>
            <person name="Zhang Y."/>
            <person name="Fang M."/>
            <person name="Ma L."/>
            <person name="Zhao Y."/>
            <person name="Jiang S."/>
        </authorList>
    </citation>
    <scope>NUCLEOTIDE SEQUENCE [LARGE SCALE GENOMIC DNA]</scope>
    <source>
        <strain evidence="3">S2</strain>
        <tissue evidence="3">Leaf</tissue>
    </source>
</reference>
<feature type="coiled-coil region" evidence="1">
    <location>
        <begin position="58"/>
        <end position="85"/>
    </location>
</feature>
<evidence type="ECO:0000256" key="2">
    <source>
        <dbReference type="SAM" id="MobiDB-lite"/>
    </source>
</evidence>
<reference evidence="4" key="2">
    <citation type="submission" date="2019-10" db="EMBL/GenBank/DDBJ databases">
        <title>A de novo genome assembly of a pear dwarfing rootstock.</title>
        <authorList>
            <person name="Wang F."/>
            <person name="Wang J."/>
            <person name="Li S."/>
            <person name="Zhang Y."/>
            <person name="Fang M."/>
            <person name="Ma L."/>
            <person name="Zhao Y."/>
            <person name="Jiang S."/>
        </authorList>
    </citation>
    <scope>NUCLEOTIDE SEQUENCE [LARGE SCALE GENOMIC DNA]</scope>
</reference>
<gene>
    <name evidence="3" type="ORF">D8674_020513</name>
</gene>
<evidence type="ECO:0000313" key="4">
    <source>
        <dbReference type="Proteomes" id="UP000327157"/>
    </source>
</evidence>
<feature type="region of interest" description="Disordered" evidence="2">
    <location>
        <begin position="31"/>
        <end position="58"/>
    </location>
</feature>
<organism evidence="3 4">
    <name type="scientific">Pyrus ussuriensis x Pyrus communis</name>
    <dbReference type="NCBI Taxonomy" id="2448454"/>
    <lineage>
        <taxon>Eukaryota</taxon>
        <taxon>Viridiplantae</taxon>
        <taxon>Streptophyta</taxon>
        <taxon>Embryophyta</taxon>
        <taxon>Tracheophyta</taxon>
        <taxon>Spermatophyta</taxon>
        <taxon>Magnoliopsida</taxon>
        <taxon>eudicotyledons</taxon>
        <taxon>Gunneridae</taxon>
        <taxon>Pentapetalae</taxon>
        <taxon>rosids</taxon>
        <taxon>fabids</taxon>
        <taxon>Rosales</taxon>
        <taxon>Rosaceae</taxon>
        <taxon>Amygdaloideae</taxon>
        <taxon>Maleae</taxon>
        <taxon>Pyrus</taxon>
    </lineage>
</organism>
<dbReference type="EMBL" id="SMOL01000157">
    <property type="protein sequence ID" value="KAB2626895.1"/>
    <property type="molecule type" value="Genomic_DNA"/>
</dbReference>